<dbReference type="HOGENOM" id="CLU_3018548_0_0_2"/>
<dbReference type="EMBL" id="KE356561">
    <property type="protein sequence ID" value="ERG97173.1"/>
    <property type="molecule type" value="Genomic_DNA"/>
</dbReference>
<dbReference type="AlphaFoldDB" id="U1NJP3"/>
<name>U1NJP3_9EURY</name>
<gene>
    <name evidence="1" type="ORF">J07HQW2_03659</name>
</gene>
<sequence>MSEESSGGRVVSRRSMLKITGTATAFSLAGCAGSSGGSSGSTFTIGALHPLSGDAA</sequence>
<feature type="non-terminal residue" evidence="1">
    <location>
        <position position="56"/>
    </location>
</feature>
<organism evidence="1 2">
    <name type="scientific">Haloquadratum walsbyi J07HQW2</name>
    <dbReference type="NCBI Taxonomy" id="1238425"/>
    <lineage>
        <taxon>Archaea</taxon>
        <taxon>Methanobacteriati</taxon>
        <taxon>Methanobacteriota</taxon>
        <taxon>Stenosarchaea group</taxon>
        <taxon>Halobacteria</taxon>
        <taxon>Halobacteriales</taxon>
        <taxon>Haloferacaceae</taxon>
        <taxon>Haloquadratum</taxon>
    </lineage>
</organism>
<accession>U1NJP3</accession>
<evidence type="ECO:0000313" key="2">
    <source>
        <dbReference type="Proteomes" id="UP000030710"/>
    </source>
</evidence>
<reference evidence="1 2" key="1">
    <citation type="journal article" date="2013" name="PLoS ONE">
        <title>Assembly-driven community genomics of a hypersaline microbial ecosystem.</title>
        <authorList>
            <person name="Podell S."/>
            <person name="Ugalde J.A."/>
            <person name="Narasingarao P."/>
            <person name="Banfield J.F."/>
            <person name="Heidelberg K.B."/>
            <person name="Allen E.E."/>
        </authorList>
    </citation>
    <scope>NUCLEOTIDE SEQUENCE [LARGE SCALE GENOMIC DNA]</scope>
    <source>
        <strain evidence="2">J07HQW2</strain>
    </source>
</reference>
<proteinExistence type="predicted"/>
<protein>
    <submittedName>
        <fullName evidence="1">Uncharacterized protein</fullName>
    </submittedName>
</protein>
<evidence type="ECO:0000313" key="1">
    <source>
        <dbReference type="EMBL" id="ERG97173.1"/>
    </source>
</evidence>
<dbReference type="Proteomes" id="UP000030710">
    <property type="component" value="Unassembled WGS sequence"/>
</dbReference>